<comment type="caution">
    <text evidence="2">The sequence shown here is derived from an EMBL/GenBank/DDBJ whole genome shotgun (WGS) entry which is preliminary data.</text>
</comment>
<evidence type="ECO:0000313" key="2">
    <source>
        <dbReference type="EMBL" id="RRJ90564.1"/>
    </source>
</evidence>
<evidence type="ECO:0000313" key="3">
    <source>
        <dbReference type="Proteomes" id="UP000275719"/>
    </source>
</evidence>
<evidence type="ECO:0000259" key="1">
    <source>
        <dbReference type="Pfam" id="PF13360"/>
    </source>
</evidence>
<accession>A0A3P3W785</accession>
<protein>
    <recommendedName>
        <fullName evidence="1">Pyrrolo-quinoline quinone repeat domain-containing protein</fullName>
    </recommendedName>
</protein>
<sequence length="429" mass="49477">MKKLLLKLLILLGLVSCDNTQQSGSSREVKVDVPNETLLVSSKGRLANFNLETKKITWEYVSKEDAALNLNRNLFSYDSENIYLPFESGRFISAQINSGKLNWNLAPHTTSYMNQIMDASMDENGEIQFDEQSSEYVVFMSQPLIYDEFVYIASCKRDATNKSKFYIFNKKDGSTHLVDENSTHYNFFKPVENNSNIYTTSAVYLDMHYKHGTFAGYGLYEDAAFENPLYIQIQANKNRLFFGDDKGVIYALAVGEIGLKKKGDISDPKNNFIDRKDLFEWKYKSEKYRYVYNLNTVLTKDFYIVNLRAENEQNDAIIALNIENGKEAWIYENEGQIENWHLVNDKITAFTNDKLFMIDLNGKLLFELPTTDKNLAPISNIEINNQNNLIYLSINGIVEVNIETKKTELIIPYESEPGGMEQNQIKYFK</sequence>
<dbReference type="InterPro" id="IPR015943">
    <property type="entry name" value="WD40/YVTN_repeat-like_dom_sf"/>
</dbReference>
<dbReference type="Gene3D" id="2.130.10.10">
    <property type="entry name" value="YVTN repeat-like/Quinoprotein amine dehydrogenase"/>
    <property type="match status" value="1"/>
</dbReference>
<dbReference type="Pfam" id="PF13360">
    <property type="entry name" value="PQQ_2"/>
    <property type="match status" value="1"/>
</dbReference>
<feature type="domain" description="Pyrrolo-quinoline quinone repeat" evidence="1">
    <location>
        <begin position="36"/>
        <end position="114"/>
    </location>
</feature>
<organism evidence="2 3">
    <name type="scientific">Paenimyroides tangerinum</name>
    <dbReference type="NCBI Taxonomy" id="2488728"/>
    <lineage>
        <taxon>Bacteria</taxon>
        <taxon>Pseudomonadati</taxon>
        <taxon>Bacteroidota</taxon>
        <taxon>Flavobacteriia</taxon>
        <taxon>Flavobacteriales</taxon>
        <taxon>Flavobacteriaceae</taxon>
        <taxon>Paenimyroides</taxon>
    </lineage>
</organism>
<reference evidence="2 3" key="1">
    <citation type="submission" date="2018-11" db="EMBL/GenBank/DDBJ databases">
        <title>Flavobacterium sp. nov., YIM 102701-2 draft genome.</title>
        <authorList>
            <person name="Li G."/>
            <person name="Jiang Y."/>
        </authorList>
    </citation>
    <scope>NUCLEOTIDE SEQUENCE [LARGE SCALE GENOMIC DNA]</scope>
    <source>
        <strain evidence="2 3">YIM 102701-2</strain>
    </source>
</reference>
<dbReference type="AlphaFoldDB" id="A0A3P3W785"/>
<gene>
    <name evidence="2" type="ORF">EG240_08535</name>
</gene>
<proteinExistence type="predicted"/>
<dbReference type="InterPro" id="IPR011047">
    <property type="entry name" value="Quinoprotein_ADH-like_sf"/>
</dbReference>
<keyword evidence="3" id="KW-1185">Reference proteome</keyword>
<dbReference type="PANTHER" id="PTHR34512">
    <property type="entry name" value="CELL SURFACE PROTEIN"/>
    <property type="match status" value="1"/>
</dbReference>
<dbReference type="OrthoDB" id="725093at2"/>
<dbReference type="InterPro" id="IPR002372">
    <property type="entry name" value="PQQ_rpt_dom"/>
</dbReference>
<dbReference type="SUPFAM" id="SSF50998">
    <property type="entry name" value="Quinoprotein alcohol dehydrogenase-like"/>
    <property type="match status" value="2"/>
</dbReference>
<dbReference type="EMBL" id="RQVQ01000016">
    <property type="protein sequence ID" value="RRJ90564.1"/>
    <property type="molecule type" value="Genomic_DNA"/>
</dbReference>
<name>A0A3P3W785_9FLAO</name>
<dbReference type="Proteomes" id="UP000275719">
    <property type="component" value="Unassembled WGS sequence"/>
</dbReference>
<dbReference type="RefSeq" id="WP_125018973.1">
    <property type="nucleotide sequence ID" value="NZ_RQVQ01000016.1"/>
</dbReference>
<dbReference type="PANTHER" id="PTHR34512:SF30">
    <property type="entry name" value="OUTER MEMBRANE PROTEIN ASSEMBLY FACTOR BAMB"/>
    <property type="match status" value="1"/>
</dbReference>